<reference evidence="5" key="1">
    <citation type="submission" date="2023-02" db="EMBL/GenBank/DDBJ databases">
        <title>Colletotrichum kahawae CIFC_Que2 genome sequencing and assembly.</title>
        <authorList>
            <person name="Baroncelli R."/>
        </authorList>
    </citation>
    <scope>NUCLEOTIDE SEQUENCE</scope>
    <source>
        <strain evidence="5">CIFC_Que2</strain>
    </source>
</reference>
<evidence type="ECO:0000256" key="1">
    <source>
        <dbReference type="ARBA" id="ARBA00005568"/>
    </source>
</evidence>
<dbReference type="InterPro" id="IPR005000">
    <property type="entry name" value="Aldolase/citrate-lyase_domain"/>
</dbReference>
<dbReference type="GO" id="GO:0016832">
    <property type="term" value="F:aldehyde-lyase activity"/>
    <property type="evidence" value="ECO:0007669"/>
    <property type="project" value="TreeGrafter"/>
</dbReference>
<keyword evidence="6" id="KW-1185">Reference proteome</keyword>
<dbReference type="Proteomes" id="UP001281614">
    <property type="component" value="Unassembled WGS sequence"/>
</dbReference>
<keyword evidence="2" id="KW-0479">Metal-binding</keyword>
<feature type="domain" description="HpcH/HpaI aldolase/citrate lyase" evidence="4">
    <location>
        <begin position="30"/>
        <end position="251"/>
    </location>
</feature>
<evidence type="ECO:0000313" key="5">
    <source>
        <dbReference type="EMBL" id="KAK2731652.1"/>
    </source>
</evidence>
<evidence type="ECO:0000256" key="2">
    <source>
        <dbReference type="ARBA" id="ARBA00022723"/>
    </source>
</evidence>
<dbReference type="InterPro" id="IPR050251">
    <property type="entry name" value="HpcH-HpaI_aldolase"/>
</dbReference>
<dbReference type="PANTHER" id="PTHR30502">
    <property type="entry name" value="2-KETO-3-DEOXY-L-RHAMNONATE ALDOLASE"/>
    <property type="match status" value="1"/>
</dbReference>
<proteinExistence type="inferred from homology"/>
<evidence type="ECO:0000256" key="3">
    <source>
        <dbReference type="ARBA" id="ARBA00023239"/>
    </source>
</evidence>
<dbReference type="SUPFAM" id="SSF51621">
    <property type="entry name" value="Phosphoenolpyruvate/pyruvate domain"/>
    <property type="match status" value="1"/>
</dbReference>
<evidence type="ECO:0000313" key="6">
    <source>
        <dbReference type="Proteomes" id="UP001281614"/>
    </source>
</evidence>
<dbReference type="GO" id="GO:0046872">
    <property type="term" value="F:metal ion binding"/>
    <property type="evidence" value="ECO:0007669"/>
    <property type="project" value="UniProtKB-KW"/>
</dbReference>
<organism evidence="5 6">
    <name type="scientific">Colletotrichum kahawae</name>
    <name type="common">Coffee berry disease fungus</name>
    <dbReference type="NCBI Taxonomy" id="34407"/>
    <lineage>
        <taxon>Eukaryota</taxon>
        <taxon>Fungi</taxon>
        <taxon>Dikarya</taxon>
        <taxon>Ascomycota</taxon>
        <taxon>Pezizomycotina</taxon>
        <taxon>Sordariomycetes</taxon>
        <taxon>Hypocreomycetidae</taxon>
        <taxon>Glomerellales</taxon>
        <taxon>Glomerellaceae</taxon>
        <taxon>Colletotrichum</taxon>
        <taxon>Colletotrichum gloeosporioides species complex</taxon>
    </lineage>
</organism>
<dbReference type="PANTHER" id="PTHR30502:SF0">
    <property type="entry name" value="PHOSPHOENOLPYRUVATE CARBOXYLASE FAMILY PROTEIN"/>
    <property type="match status" value="1"/>
</dbReference>
<dbReference type="AlphaFoldDB" id="A0AAD9Y1R2"/>
<comment type="caution">
    <text evidence="5">The sequence shown here is derived from an EMBL/GenBank/DDBJ whole genome shotgun (WGS) entry which is preliminary data.</text>
</comment>
<dbReference type="GO" id="GO:0005737">
    <property type="term" value="C:cytoplasm"/>
    <property type="evidence" value="ECO:0007669"/>
    <property type="project" value="TreeGrafter"/>
</dbReference>
<gene>
    <name evidence="5" type="ORF">CKAH01_08808</name>
</gene>
<name>A0AAD9Y1R2_COLKA</name>
<protein>
    <submittedName>
        <fullName evidence="5">Aldolase citrate lyase family protein</fullName>
    </submittedName>
</protein>
<dbReference type="InterPro" id="IPR015813">
    <property type="entry name" value="Pyrv/PenolPyrv_kinase-like_dom"/>
</dbReference>
<keyword evidence="3 5" id="KW-0456">Lyase</keyword>
<sequence length="277" mass="29633">MQASNRLKMCFDKGQPSFGGWQMFPGANISRMLARTGVDWVLVDCEHGNIDGKKPGLGSQSIDGAMHDAVPAIAALGVSPVVRLADLQGWMVKRALDSGAHAILVPLLRTVDEAKQLVREAKFPPQGTRGFGSLITLERFNPNPTLTEYLHQANDALLTIIQIETKDAYDNVEGIAGVNGIDALFIGPFDLGNNIGHPVQNGVIPPELEAALERILTAARNAGKKCGIYCKDGAQAKHFASQGYDMVTAVTDYTALQWVANEEVGIAKGAAKPKGVF</sequence>
<evidence type="ECO:0000259" key="4">
    <source>
        <dbReference type="Pfam" id="PF03328"/>
    </source>
</evidence>
<dbReference type="Pfam" id="PF03328">
    <property type="entry name" value="HpcH_HpaI"/>
    <property type="match status" value="1"/>
</dbReference>
<dbReference type="Gene3D" id="3.20.20.60">
    <property type="entry name" value="Phosphoenolpyruvate-binding domains"/>
    <property type="match status" value="1"/>
</dbReference>
<accession>A0AAD9Y1R2</accession>
<dbReference type="InterPro" id="IPR040442">
    <property type="entry name" value="Pyrv_kinase-like_dom_sf"/>
</dbReference>
<dbReference type="EMBL" id="VYYT01000566">
    <property type="protein sequence ID" value="KAK2731652.1"/>
    <property type="molecule type" value="Genomic_DNA"/>
</dbReference>
<comment type="similarity">
    <text evidence="1">Belongs to the HpcH/HpaI aldolase family.</text>
</comment>